<proteinExistence type="inferred from homology"/>
<gene>
    <name evidence="10" type="ORF">PENSUB_12103</name>
</gene>
<evidence type="ECO:0000256" key="7">
    <source>
        <dbReference type="SAM" id="MobiDB-lite"/>
    </source>
</evidence>
<dbReference type="SUPFAM" id="SSF103473">
    <property type="entry name" value="MFS general substrate transporter"/>
    <property type="match status" value="1"/>
</dbReference>
<evidence type="ECO:0000256" key="8">
    <source>
        <dbReference type="SAM" id="Phobius"/>
    </source>
</evidence>
<dbReference type="Proteomes" id="UP000186955">
    <property type="component" value="Unassembled WGS sequence"/>
</dbReference>
<feature type="transmembrane region" description="Helical" evidence="8">
    <location>
        <begin position="955"/>
        <end position="975"/>
    </location>
</feature>
<feature type="compositionally biased region" description="Low complexity" evidence="7">
    <location>
        <begin position="20"/>
        <end position="63"/>
    </location>
</feature>
<feature type="compositionally biased region" description="Low complexity" evidence="7">
    <location>
        <begin position="1"/>
        <end position="11"/>
    </location>
</feature>
<keyword evidence="8" id="KW-0812">Transmembrane</keyword>
<feature type="transmembrane region" description="Helical" evidence="8">
    <location>
        <begin position="722"/>
        <end position="742"/>
    </location>
</feature>
<feature type="region of interest" description="Disordered" evidence="7">
    <location>
        <begin position="1"/>
        <end position="133"/>
    </location>
</feature>
<keyword evidence="11" id="KW-1185">Reference proteome</keyword>
<dbReference type="InterPro" id="IPR011701">
    <property type="entry name" value="MFS"/>
</dbReference>
<dbReference type="Pfam" id="PF07690">
    <property type="entry name" value="MFS_1"/>
    <property type="match status" value="1"/>
</dbReference>
<comment type="caution">
    <text evidence="10">The sequence shown here is derived from an EMBL/GenBank/DDBJ whole genome shotgun (WGS) entry which is preliminary data.</text>
</comment>
<dbReference type="GO" id="GO:0006915">
    <property type="term" value="P:apoptotic process"/>
    <property type="evidence" value="ECO:0007669"/>
    <property type="project" value="UniProtKB-KW"/>
</dbReference>
<dbReference type="PANTHER" id="PTHR48104">
    <property type="entry name" value="METACASPASE-4"/>
    <property type="match status" value="1"/>
</dbReference>
<feature type="transmembrane region" description="Helical" evidence="8">
    <location>
        <begin position="860"/>
        <end position="881"/>
    </location>
</feature>
<keyword evidence="6" id="KW-0865">Zymogen</keyword>
<protein>
    <submittedName>
        <fullName evidence="10">Metacaspase-1A</fullName>
    </submittedName>
</protein>
<evidence type="ECO:0000256" key="3">
    <source>
        <dbReference type="ARBA" id="ARBA00022670"/>
    </source>
</evidence>
<evidence type="ECO:0000256" key="1">
    <source>
        <dbReference type="ARBA" id="ARBA00004141"/>
    </source>
</evidence>
<dbReference type="GO" id="GO:0022857">
    <property type="term" value="F:transmembrane transporter activity"/>
    <property type="evidence" value="ECO:0007669"/>
    <property type="project" value="InterPro"/>
</dbReference>
<feature type="compositionally biased region" description="Low complexity" evidence="7">
    <location>
        <begin position="86"/>
        <end position="103"/>
    </location>
</feature>
<dbReference type="InterPro" id="IPR036259">
    <property type="entry name" value="MFS_trans_sf"/>
</dbReference>
<keyword evidence="8" id="KW-0472">Membrane</keyword>
<dbReference type="GO" id="GO:0005737">
    <property type="term" value="C:cytoplasm"/>
    <property type="evidence" value="ECO:0007669"/>
    <property type="project" value="TreeGrafter"/>
</dbReference>
<feature type="transmembrane region" description="Helical" evidence="8">
    <location>
        <begin position="819"/>
        <end position="840"/>
    </location>
</feature>
<feature type="domain" description="Peptidase C14 caspase" evidence="9">
    <location>
        <begin position="149"/>
        <end position="434"/>
    </location>
</feature>
<comment type="subcellular location">
    <subcellularLocation>
        <location evidence="1">Membrane</location>
        <topology evidence="1">Multi-pass membrane protein</topology>
    </subcellularLocation>
</comment>
<feature type="transmembrane region" description="Helical" evidence="8">
    <location>
        <begin position="691"/>
        <end position="713"/>
    </location>
</feature>
<evidence type="ECO:0000256" key="6">
    <source>
        <dbReference type="ARBA" id="ARBA00023145"/>
    </source>
</evidence>
<dbReference type="InterPro" id="IPR050452">
    <property type="entry name" value="Metacaspase"/>
</dbReference>
<dbReference type="GO" id="GO:0004197">
    <property type="term" value="F:cysteine-type endopeptidase activity"/>
    <property type="evidence" value="ECO:0007669"/>
    <property type="project" value="InterPro"/>
</dbReference>
<dbReference type="Pfam" id="PF00656">
    <property type="entry name" value="Peptidase_C14"/>
    <property type="match status" value="1"/>
</dbReference>
<sequence length="994" mass="110693">MSYYPPYQGAPGYPPPQQSYPPQQQQYPGMHHQQQSYGGYPGQSYHQQQAPPQQSNPYGYSHSPQPPQQPPQQPYGSPAPPHGYNQGPPSGYQQPPSGPPMYQGQGGRQPGNYGHQSGGGPPPPPTAPVSFGNGAPQGYSFQYSRCTGKRKALLIGINYFGQKGQLRGCINDVKNMSTYLNQNFGYAREDMVLLTDDQQNPMSQPTKANILRAMHWLVKDAQPNDSLFFHYSGHGGQTPDLDGDEDDGYDEVIYPVDFRVAGHIVDDEMHRIMVQSLRPGVRLTAIFDSCHSGSALDLPYIYSTSGVLKEPNLAKEAGQGLLGVVSAYARGDMGSMMSTAMGFLKKATKGDEVYERNKQTKTSPADVIMWSGSKDDQTSQDAQIAGQATGAMSWAFIAALRKNPQQSYVQLLNSIRDELQAKYTQKPQLSCSHPLENSRNKKYELEYILTHERRYWYLPEGGLAPEVCDPQEGAAAQRWEEHGNRTWVGGPAFEAHTARSHMDRDGDVKRVDMEPEFNVDPYTINSRDTIGGEVDIVVTGVERARYAEQGVDGVFEGVEYDTPRVSGDEAVDDTGAEEDKLNIIVVSYDGDIDPMDPHNWSFVRRFASFFLILLGFGGMLTGPLSEVGRNPVYIVCLTLFIILDSVAAIAQNLPQRIICRGLTGLFASGPLVCSAATLVDLWALVERVYTVPYYAMMLKLAATVAPVPGSFIVQSNSVSWRWVVWTTNIFAGLLLALVVLFLPETYSPTLLQWKAQQLRRLTDDSRFRAPLEFKKVALRRRLRNALSRPIKFFWKSLSSWYLPCFALDFEDNYGLNKGETGLCFLAVATGVVLANILVPLQMRDIRHARRHRLRRPEPECNLYTGMFAAPIIPLSLLWMGWTARPSISIWCPLTAALFFGFGILGAVIASYQYITATFEYHTASALATIQATRSTTAGVRAVLAQIMYRDLRESWTLTLLAGIATIFLPLPYLLFKWGSHVRHWSKLAREHEQV</sequence>
<evidence type="ECO:0000259" key="9">
    <source>
        <dbReference type="Pfam" id="PF00656"/>
    </source>
</evidence>
<dbReference type="GO" id="GO:0006508">
    <property type="term" value="P:proteolysis"/>
    <property type="evidence" value="ECO:0007669"/>
    <property type="project" value="UniProtKB-KW"/>
</dbReference>
<evidence type="ECO:0000256" key="2">
    <source>
        <dbReference type="ARBA" id="ARBA00009005"/>
    </source>
</evidence>
<keyword evidence="4" id="KW-0053">Apoptosis</keyword>
<comment type="similarity">
    <text evidence="2">Belongs to the peptidase C14B family.</text>
</comment>
<reference evidence="10 11" key="1">
    <citation type="submission" date="2016-10" db="EMBL/GenBank/DDBJ databases">
        <title>Genome sequence of the ascomycete fungus Penicillium subrubescens.</title>
        <authorList>
            <person name="De Vries R.P."/>
            <person name="Peng M."/>
            <person name="Dilokpimol A."/>
            <person name="Hilden K."/>
            <person name="Makela M.R."/>
            <person name="Grigoriev I."/>
            <person name="Riley R."/>
            <person name="Granchi Z."/>
        </authorList>
    </citation>
    <scope>NUCLEOTIDE SEQUENCE [LARGE SCALE GENOMIC DNA]</scope>
    <source>
        <strain evidence="10 11">CBS 132785</strain>
    </source>
</reference>
<keyword evidence="5" id="KW-0378">Hydrolase</keyword>
<feature type="compositionally biased region" description="Pro residues" evidence="7">
    <location>
        <begin position="64"/>
        <end position="81"/>
    </location>
</feature>
<keyword evidence="3" id="KW-0645">Protease</keyword>
<feature type="transmembrane region" description="Helical" evidence="8">
    <location>
        <begin position="887"/>
        <end position="911"/>
    </location>
</feature>
<dbReference type="Gene3D" id="3.40.50.12660">
    <property type="match status" value="1"/>
</dbReference>
<accession>A0A1Q5T0Q3</accession>
<dbReference type="GO" id="GO:0016020">
    <property type="term" value="C:membrane"/>
    <property type="evidence" value="ECO:0007669"/>
    <property type="project" value="UniProtKB-SubCell"/>
</dbReference>
<dbReference type="InterPro" id="IPR029030">
    <property type="entry name" value="Caspase-like_dom_sf"/>
</dbReference>
<dbReference type="EMBL" id="MNBE01000723">
    <property type="protein sequence ID" value="OKO93824.1"/>
    <property type="molecule type" value="Genomic_DNA"/>
</dbReference>
<organism evidence="10 11">
    <name type="scientific">Penicillium subrubescens</name>
    <dbReference type="NCBI Taxonomy" id="1316194"/>
    <lineage>
        <taxon>Eukaryota</taxon>
        <taxon>Fungi</taxon>
        <taxon>Dikarya</taxon>
        <taxon>Ascomycota</taxon>
        <taxon>Pezizomycotina</taxon>
        <taxon>Eurotiomycetes</taxon>
        <taxon>Eurotiomycetidae</taxon>
        <taxon>Eurotiales</taxon>
        <taxon>Aspergillaceae</taxon>
        <taxon>Penicillium</taxon>
    </lineage>
</organism>
<dbReference type="STRING" id="1316194.A0A1Q5T0Q3"/>
<evidence type="ECO:0000256" key="5">
    <source>
        <dbReference type="ARBA" id="ARBA00022807"/>
    </source>
</evidence>
<keyword evidence="5" id="KW-0788">Thiol protease</keyword>
<dbReference type="SUPFAM" id="SSF52129">
    <property type="entry name" value="Caspase-like"/>
    <property type="match status" value="1"/>
</dbReference>
<dbReference type="InterPro" id="IPR011600">
    <property type="entry name" value="Pept_C14_caspase"/>
</dbReference>
<dbReference type="Gene3D" id="1.20.1720.10">
    <property type="entry name" value="Multidrug resistance protein D"/>
    <property type="match status" value="1"/>
</dbReference>
<feature type="transmembrane region" description="Helical" evidence="8">
    <location>
        <begin position="632"/>
        <end position="650"/>
    </location>
</feature>
<dbReference type="AlphaFoldDB" id="A0A1Q5T0Q3"/>
<evidence type="ECO:0000313" key="10">
    <source>
        <dbReference type="EMBL" id="OKO93824.1"/>
    </source>
</evidence>
<name>A0A1Q5T0Q3_9EURO</name>
<dbReference type="PANTHER" id="PTHR48104:SF30">
    <property type="entry name" value="METACASPASE-1"/>
    <property type="match status" value="1"/>
</dbReference>
<evidence type="ECO:0000256" key="4">
    <source>
        <dbReference type="ARBA" id="ARBA00022703"/>
    </source>
</evidence>
<evidence type="ECO:0000313" key="11">
    <source>
        <dbReference type="Proteomes" id="UP000186955"/>
    </source>
</evidence>
<feature type="transmembrane region" description="Helical" evidence="8">
    <location>
        <begin position="662"/>
        <end position="685"/>
    </location>
</feature>
<keyword evidence="8" id="KW-1133">Transmembrane helix</keyword>